<accession>A0ABV0V5L6</accession>
<dbReference type="PANTHER" id="PTHR24103">
    <property type="entry name" value="E3 UBIQUITIN-PROTEIN LIGASE TRIM"/>
    <property type="match status" value="1"/>
</dbReference>
<dbReference type="PRINTS" id="PR01407">
    <property type="entry name" value="BUTYPHLNCDUF"/>
</dbReference>
<name>A0ABV0V5L6_9TELE</name>
<keyword evidence="1" id="KW-0175">Coiled coil</keyword>
<evidence type="ECO:0000313" key="3">
    <source>
        <dbReference type="EMBL" id="MEQ2252645.1"/>
    </source>
</evidence>
<dbReference type="Pfam" id="PF13765">
    <property type="entry name" value="PRY"/>
    <property type="match status" value="1"/>
</dbReference>
<protein>
    <recommendedName>
        <fullName evidence="2">B30.2/SPRY domain-containing protein</fullName>
    </recommendedName>
</protein>
<sequence>KQKRETISREMKRIEDQISFLSDSISAVEEDLQKDDMLFLSSYKATQIRARAQSSLSDPQLVSGALEDVAKHLGNLSFRVWEKIKEKIHLSPFVLDPNTASGGFYLSEDPTSVRREDTKQQLSKYPNRNIKCDKVFGSEGFSSGKHSWEVRDNSRWNVSLVKDSVDQKGE</sequence>
<dbReference type="SUPFAM" id="SSF49899">
    <property type="entry name" value="Concanavalin A-like lectins/glucanases"/>
    <property type="match status" value="1"/>
</dbReference>
<dbReference type="InterPro" id="IPR001870">
    <property type="entry name" value="B30.2/SPRY"/>
</dbReference>
<evidence type="ECO:0000259" key="2">
    <source>
        <dbReference type="PROSITE" id="PS50188"/>
    </source>
</evidence>
<dbReference type="EMBL" id="JAHRIQ010095474">
    <property type="protein sequence ID" value="MEQ2252645.1"/>
    <property type="molecule type" value="Genomic_DNA"/>
</dbReference>
<dbReference type="Gene3D" id="2.60.120.920">
    <property type="match status" value="1"/>
</dbReference>
<organism evidence="3 4">
    <name type="scientific">Ilyodon furcidens</name>
    <name type="common">goldbreast splitfin</name>
    <dbReference type="NCBI Taxonomy" id="33524"/>
    <lineage>
        <taxon>Eukaryota</taxon>
        <taxon>Metazoa</taxon>
        <taxon>Chordata</taxon>
        <taxon>Craniata</taxon>
        <taxon>Vertebrata</taxon>
        <taxon>Euteleostomi</taxon>
        <taxon>Actinopterygii</taxon>
        <taxon>Neopterygii</taxon>
        <taxon>Teleostei</taxon>
        <taxon>Neoteleostei</taxon>
        <taxon>Acanthomorphata</taxon>
        <taxon>Ovalentaria</taxon>
        <taxon>Atherinomorphae</taxon>
        <taxon>Cyprinodontiformes</taxon>
        <taxon>Goodeidae</taxon>
        <taxon>Ilyodon</taxon>
    </lineage>
</organism>
<proteinExistence type="predicted"/>
<evidence type="ECO:0000256" key="1">
    <source>
        <dbReference type="SAM" id="Coils"/>
    </source>
</evidence>
<keyword evidence="4" id="KW-1185">Reference proteome</keyword>
<reference evidence="3 4" key="1">
    <citation type="submission" date="2021-06" db="EMBL/GenBank/DDBJ databases">
        <authorList>
            <person name="Palmer J.M."/>
        </authorList>
    </citation>
    <scope>NUCLEOTIDE SEQUENCE [LARGE SCALE GENOMIC DNA]</scope>
    <source>
        <strain evidence="4">if_2019</strain>
        <tissue evidence="3">Muscle</tissue>
    </source>
</reference>
<comment type="caution">
    <text evidence="3">The sequence shown here is derived from an EMBL/GenBank/DDBJ whole genome shotgun (WGS) entry which is preliminary data.</text>
</comment>
<evidence type="ECO:0000313" key="4">
    <source>
        <dbReference type="Proteomes" id="UP001482620"/>
    </source>
</evidence>
<gene>
    <name evidence="3" type="ORF">ILYODFUR_023945</name>
</gene>
<dbReference type="InterPro" id="IPR050143">
    <property type="entry name" value="TRIM/RBCC"/>
</dbReference>
<dbReference type="InterPro" id="IPR043136">
    <property type="entry name" value="B30.2/SPRY_sf"/>
</dbReference>
<dbReference type="InterPro" id="IPR003879">
    <property type="entry name" value="Butyrophylin_SPRY"/>
</dbReference>
<dbReference type="InterPro" id="IPR013320">
    <property type="entry name" value="ConA-like_dom_sf"/>
</dbReference>
<dbReference type="PROSITE" id="PS50188">
    <property type="entry name" value="B302_SPRY"/>
    <property type="match status" value="1"/>
</dbReference>
<feature type="domain" description="B30.2/SPRY" evidence="2">
    <location>
        <begin position="73"/>
        <end position="170"/>
    </location>
</feature>
<feature type="coiled-coil region" evidence="1">
    <location>
        <begin position="4"/>
        <end position="31"/>
    </location>
</feature>
<dbReference type="SMART" id="SM00589">
    <property type="entry name" value="PRY"/>
    <property type="match status" value="1"/>
</dbReference>
<dbReference type="Proteomes" id="UP001482620">
    <property type="component" value="Unassembled WGS sequence"/>
</dbReference>
<feature type="non-terminal residue" evidence="3">
    <location>
        <position position="1"/>
    </location>
</feature>
<dbReference type="InterPro" id="IPR006574">
    <property type="entry name" value="PRY"/>
</dbReference>